<sequence>MNNQISDQSDKQKVGDLSIIVMLIGAGVDLAREGFKYLRSRDILLVEIEKDKARLENEKNQKIANLIEANKTEMLDAIGKHQITLQQTIEKAKSEILQKIEADKLEMLLSKIKKAKLALEMKDVKSFMLIAYELFDYTEYAWKRIHEEKHNWIGPWMVGESVRLSLLMYSIQEDNYEIVLREYSDFRINILNVVGRKIIEESEPIAWEKISSFIEGKNEDILDDVLSASVLLIDGGKRVSQDYETKNNIKSNIKGQALGFVPGGRKVCASCKRVTFDKVLKCPSCGKDEVWWQ</sequence>
<name>A0A9X3EG34_9GAMM</name>
<evidence type="ECO:0000256" key="1">
    <source>
        <dbReference type="SAM" id="Coils"/>
    </source>
</evidence>
<dbReference type="Proteomes" id="UP001150830">
    <property type="component" value="Unassembled WGS sequence"/>
</dbReference>
<feature type="coiled-coil region" evidence="1">
    <location>
        <begin position="41"/>
        <end position="72"/>
    </location>
</feature>
<protein>
    <submittedName>
        <fullName evidence="2">Uncharacterized protein</fullName>
    </submittedName>
</protein>
<dbReference type="RefSeq" id="WP_283174281.1">
    <property type="nucleotide sequence ID" value="NZ_JAPNOA010000029.1"/>
</dbReference>
<proteinExistence type="predicted"/>
<keyword evidence="1" id="KW-0175">Coiled coil</keyword>
<organism evidence="2 3">
    <name type="scientific">Parathalassolituus penaei</name>
    <dbReference type="NCBI Taxonomy" id="2997323"/>
    <lineage>
        <taxon>Bacteria</taxon>
        <taxon>Pseudomonadati</taxon>
        <taxon>Pseudomonadota</taxon>
        <taxon>Gammaproteobacteria</taxon>
        <taxon>Oceanospirillales</taxon>
        <taxon>Oceanospirillaceae</taxon>
        <taxon>Parathalassolituus</taxon>
    </lineage>
</organism>
<evidence type="ECO:0000313" key="3">
    <source>
        <dbReference type="Proteomes" id="UP001150830"/>
    </source>
</evidence>
<evidence type="ECO:0000313" key="2">
    <source>
        <dbReference type="EMBL" id="MCY0966079.1"/>
    </source>
</evidence>
<reference evidence="2" key="1">
    <citation type="submission" date="2022-11" db="EMBL/GenBank/DDBJ databases">
        <title>Parathalassolutuus dongxingensis gen. nov., sp. nov., a novel member of family Oceanospirillaceae isolated from a coastal shrimp pond in Guangxi, China.</title>
        <authorList>
            <person name="Chen H."/>
        </authorList>
    </citation>
    <scope>NUCLEOTIDE SEQUENCE</scope>
    <source>
        <strain evidence="2">G-43</strain>
    </source>
</reference>
<gene>
    <name evidence="2" type="ORF">OUO13_12850</name>
</gene>
<dbReference type="AlphaFoldDB" id="A0A9X3EG34"/>
<comment type="caution">
    <text evidence="2">The sequence shown here is derived from an EMBL/GenBank/DDBJ whole genome shotgun (WGS) entry which is preliminary data.</text>
</comment>
<accession>A0A9X3EG34</accession>
<keyword evidence="3" id="KW-1185">Reference proteome</keyword>
<dbReference type="EMBL" id="JAPNOA010000029">
    <property type="protein sequence ID" value="MCY0966079.1"/>
    <property type="molecule type" value="Genomic_DNA"/>
</dbReference>